<accession>Q1ATI7</accession>
<organism evidence="1 2">
    <name type="scientific">Rubrobacter xylanophilus (strain DSM 9941 / JCM 11954 / NBRC 16129 / PRD-1)</name>
    <dbReference type="NCBI Taxonomy" id="266117"/>
    <lineage>
        <taxon>Bacteria</taxon>
        <taxon>Bacillati</taxon>
        <taxon>Actinomycetota</taxon>
        <taxon>Rubrobacteria</taxon>
        <taxon>Rubrobacterales</taxon>
        <taxon>Rubrobacteraceae</taxon>
        <taxon>Rubrobacter</taxon>
    </lineage>
</organism>
<sequence>MRSRDVLAPLKVFARARYDRVPDVLRLLLRRPALLAAVGAYEAALLVSGRVDGRIKALAELKASSLIGCPF</sequence>
<evidence type="ECO:0000313" key="1">
    <source>
        <dbReference type="EMBL" id="ABG05291.1"/>
    </source>
</evidence>
<dbReference type="EMBL" id="CP000386">
    <property type="protein sequence ID" value="ABG05291.1"/>
    <property type="molecule type" value="Genomic_DNA"/>
</dbReference>
<dbReference type="AlphaFoldDB" id="Q1ATI7"/>
<protein>
    <submittedName>
        <fullName evidence="1">Uncharacterized protein</fullName>
    </submittedName>
</protein>
<keyword evidence="2" id="KW-1185">Reference proteome</keyword>
<dbReference type="RefSeq" id="WP_011565304.1">
    <property type="nucleotide sequence ID" value="NC_008148.1"/>
</dbReference>
<name>Q1ATI7_RUBXD</name>
<dbReference type="STRING" id="266117.Rxyl_2363"/>
<evidence type="ECO:0000313" key="2">
    <source>
        <dbReference type="Proteomes" id="UP000006637"/>
    </source>
</evidence>
<dbReference type="Proteomes" id="UP000006637">
    <property type="component" value="Chromosome"/>
</dbReference>
<dbReference type="HOGENOM" id="CLU_2737580_0_0_11"/>
<dbReference type="KEGG" id="rxy:Rxyl_2363"/>
<gene>
    <name evidence="1" type="ordered locus">Rxyl_2363</name>
</gene>
<dbReference type="eggNOG" id="COG2128">
    <property type="taxonomic scope" value="Bacteria"/>
</dbReference>
<dbReference type="SUPFAM" id="SSF69118">
    <property type="entry name" value="AhpD-like"/>
    <property type="match status" value="1"/>
</dbReference>
<reference evidence="1 2" key="1">
    <citation type="submission" date="2006-06" db="EMBL/GenBank/DDBJ databases">
        <title>Complete sequence of Rubrobacter xylanophilus DSM 9941.</title>
        <authorList>
            <consortium name="US DOE Joint Genome Institute"/>
            <person name="Copeland A."/>
            <person name="Lucas S."/>
            <person name="Lapidus A."/>
            <person name="Barry K."/>
            <person name="Detter J.C."/>
            <person name="Glavina del Rio T."/>
            <person name="Hammon N."/>
            <person name="Israni S."/>
            <person name="Dalin E."/>
            <person name="Tice H."/>
            <person name="Pitluck S."/>
            <person name="Munk A.C."/>
            <person name="Brettin T."/>
            <person name="Bruce D."/>
            <person name="Han C."/>
            <person name="Tapia R."/>
            <person name="Gilna P."/>
            <person name="Schmutz J."/>
            <person name="Larimer F."/>
            <person name="Land M."/>
            <person name="Hauser L."/>
            <person name="Kyrpides N."/>
            <person name="Lykidis A."/>
            <person name="da Costa M.S."/>
            <person name="Rainey F.A."/>
            <person name="Empadinhas N."/>
            <person name="Jolivet E."/>
            <person name="Battista J.R."/>
            <person name="Richardson P."/>
        </authorList>
    </citation>
    <scope>NUCLEOTIDE SEQUENCE [LARGE SCALE GENOMIC DNA]</scope>
    <source>
        <strain evidence="2">DSM 9941 / JCM 11954 / NBRC 16129 / PRD-1</strain>
    </source>
</reference>
<dbReference type="InterPro" id="IPR029032">
    <property type="entry name" value="AhpD-like"/>
</dbReference>
<dbReference type="Gene3D" id="1.20.1290.10">
    <property type="entry name" value="AhpD-like"/>
    <property type="match status" value="1"/>
</dbReference>
<proteinExistence type="predicted"/>